<accession>A0A9P8MRV0</accession>
<evidence type="ECO:0000256" key="2">
    <source>
        <dbReference type="ARBA" id="ARBA00023043"/>
    </source>
</evidence>
<protein>
    <submittedName>
        <fullName evidence="3">Ankyrin repeats (Many copies) domain-containing protein</fullName>
    </submittedName>
</protein>
<dbReference type="InterPro" id="IPR002110">
    <property type="entry name" value="Ankyrin_rpt"/>
</dbReference>
<dbReference type="SUPFAM" id="SSF48403">
    <property type="entry name" value="Ankyrin repeat"/>
    <property type="match status" value="1"/>
</dbReference>
<evidence type="ECO:0000313" key="4">
    <source>
        <dbReference type="Proteomes" id="UP000824596"/>
    </source>
</evidence>
<dbReference type="PANTHER" id="PTHR24188">
    <property type="entry name" value="ANKYRIN REPEAT PROTEIN"/>
    <property type="match status" value="1"/>
</dbReference>
<dbReference type="PANTHER" id="PTHR24188:SF29">
    <property type="entry name" value="GH09064P"/>
    <property type="match status" value="1"/>
</dbReference>
<keyword evidence="2" id="KW-0040">ANK repeat</keyword>
<keyword evidence="4" id="KW-1185">Reference proteome</keyword>
<reference evidence="3" key="1">
    <citation type="submission" date="2021-09" db="EMBL/GenBank/DDBJ databases">
        <title>A high-quality genome of the endoparasitic fungus Hirsutella rhossiliensis with a comparison of Hirsutella genomes reveals transposable elements contributing to genome size variation.</title>
        <authorList>
            <person name="Lin R."/>
            <person name="Jiao Y."/>
            <person name="Sun X."/>
            <person name="Ling J."/>
            <person name="Xie B."/>
            <person name="Cheng X."/>
        </authorList>
    </citation>
    <scope>NUCLEOTIDE SEQUENCE</scope>
    <source>
        <strain evidence="3">HR02</strain>
    </source>
</reference>
<dbReference type="AlphaFoldDB" id="A0A9P8MRV0"/>
<dbReference type="GeneID" id="68359900"/>
<evidence type="ECO:0000313" key="3">
    <source>
        <dbReference type="EMBL" id="KAH0958077.1"/>
    </source>
</evidence>
<proteinExistence type="predicted"/>
<dbReference type="Pfam" id="PF00023">
    <property type="entry name" value="Ank"/>
    <property type="match status" value="1"/>
</dbReference>
<sequence>MGSHGRLLLKSTTDRVGAGIKEWGQEAVVRLPVEAGADREVLDYTLSTPLCRAADNGHYPAVRLLVMAGANKEASTIGGKTPLFLTTAKDHWRISSMLIEAGLIGKRSWASWECRCP</sequence>
<keyword evidence="1" id="KW-0677">Repeat</keyword>
<dbReference type="Gene3D" id="1.25.40.20">
    <property type="entry name" value="Ankyrin repeat-containing domain"/>
    <property type="match status" value="1"/>
</dbReference>
<gene>
    <name evidence="3" type="ORF">HRG_10772</name>
</gene>
<dbReference type="EMBL" id="JAIZPD010000017">
    <property type="protein sequence ID" value="KAH0958077.1"/>
    <property type="molecule type" value="Genomic_DNA"/>
</dbReference>
<name>A0A9P8MRV0_9HYPO</name>
<dbReference type="Proteomes" id="UP000824596">
    <property type="component" value="Unassembled WGS sequence"/>
</dbReference>
<comment type="caution">
    <text evidence="3">The sequence shown here is derived from an EMBL/GenBank/DDBJ whole genome shotgun (WGS) entry which is preliminary data.</text>
</comment>
<dbReference type="InterPro" id="IPR036770">
    <property type="entry name" value="Ankyrin_rpt-contain_sf"/>
</dbReference>
<evidence type="ECO:0000256" key="1">
    <source>
        <dbReference type="ARBA" id="ARBA00022737"/>
    </source>
</evidence>
<dbReference type="RefSeq" id="XP_044715591.1">
    <property type="nucleotide sequence ID" value="XM_044869242.1"/>
</dbReference>
<dbReference type="OrthoDB" id="341259at2759"/>
<organism evidence="3 4">
    <name type="scientific">Hirsutella rhossiliensis</name>
    <dbReference type="NCBI Taxonomy" id="111463"/>
    <lineage>
        <taxon>Eukaryota</taxon>
        <taxon>Fungi</taxon>
        <taxon>Dikarya</taxon>
        <taxon>Ascomycota</taxon>
        <taxon>Pezizomycotina</taxon>
        <taxon>Sordariomycetes</taxon>
        <taxon>Hypocreomycetidae</taxon>
        <taxon>Hypocreales</taxon>
        <taxon>Ophiocordycipitaceae</taxon>
        <taxon>Hirsutella</taxon>
    </lineage>
</organism>